<keyword evidence="9" id="KW-1133">Transmembrane helix</keyword>
<keyword evidence="4" id="KW-0107">Calcium channel</keyword>
<keyword evidence="10" id="KW-0406">Ion transport</keyword>
<dbReference type="GO" id="GO:0005891">
    <property type="term" value="C:voltage-gated calcium channel complex"/>
    <property type="evidence" value="ECO:0007669"/>
    <property type="project" value="TreeGrafter"/>
</dbReference>
<feature type="signal peptide" evidence="14">
    <location>
        <begin position="1"/>
        <end position="30"/>
    </location>
</feature>
<dbReference type="SUPFAM" id="SSF53300">
    <property type="entry name" value="vWA-like"/>
    <property type="match status" value="1"/>
</dbReference>
<keyword evidence="12" id="KW-0325">Glycoprotein</keyword>
<keyword evidence="11" id="KW-0472">Membrane</keyword>
<evidence type="ECO:0000256" key="6">
    <source>
        <dbReference type="ARBA" id="ARBA00022729"/>
    </source>
</evidence>
<evidence type="ECO:0000256" key="7">
    <source>
        <dbReference type="ARBA" id="ARBA00022837"/>
    </source>
</evidence>
<reference evidence="16" key="1">
    <citation type="submission" date="2021-10" db="EMBL/GenBank/DDBJ databases">
        <title>Tropical sea cucumber genome reveals ecological adaptation and Cuvierian tubules defense mechanism.</title>
        <authorList>
            <person name="Chen T."/>
        </authorList>
    </citation>
    <scope>NUCLEOTIDE SEQUENCE</scope>
    <source>
        <strain evidence="16">Nanhai2018</strain>
        <tissue evidence="16">Muscle</tissue>
    </source>
</reference>
<evidence type="ECO:0000256" key="13">
    <source>
        <dbReference type="ARBA" id="ARBA00023303"/>
    </source>
</evidence>
<evidence type="ECO:0000256" key="4">
    <source>
        <dbReference type="ARBA" id="ARBA00022673"/>
    </source>
</evidence>
<proteinExistence type="predicted"/>
<evidence type="ECO:0000256" key="5">
    <source>
        <dbReference type="ARBA" id="ARBA00022692"/>
    </source>
</evidence>
<feature type="domain" description="VWFA" evidence="15">
    <location>
        <begin position="246"/>
        <end position="460"/>
    </location>
</feature>
<accession>A0A9Q1CLB1</accession>
<evidence type="ECO:0000259" key="15">
    <source>
        <dbReference type="PROSITE" id="PS50234"/>
    </source>
</evidence>
<comment type="subcellular location">
    <subcellularLocation>
        <location evidence="1">Membrane</location>
        <topology evidence="1">Single-pass type I membrane protein</topology>
    </subcellularLocation>
</comment>
<dbReference type="InterPro" id="IPR036465">
    <property type="entry name" value="vWFA_dom_sf"/>
</dbReference>
<gene>
    <name evidence="16" type="ORF">HOLleu_06323</name>
</gene>
<dbReference type="Pfam" id="PF08399">
    <property type="entry name" value="VWA_N"/>
    <property type="match status" value="1"/>
</dbReference>
<dbReference type="AlphaFoldDB" id="A0A9Q1CLB1"/>
<evidence type="ECO:0000313" key="16">
    <source>
        <dbReference type="EMBL" id="KAJ8047343.1"/>
    </source>
</evidence>
<dbReference type="GO" id="GO:0005245">
    <property type="term" value="F:voltage-gated calcium channel activity"/>
    <property type="evidence" value="ECO:0007669"/>
    <property type="project" value="TreeGrafter"/>
</dbReference>
<dbReference type="PANTHER" id="PTHR10166:SF37">
    <property type="entry name" value="STOLID, ISOFORM H"/>
    <property type="match status" value="1"/>
</dbReference>
<comment type="caution">
    <text evidence="16">The sequence shown here is derived from an EMBL/GenBank/DDBJ whole genome shotgun (WGS) entry which is preliminary data.</text>
</comment>
<keyword evidence="8" id="KW-0851">Voltage-gated channel</keyword>
<keyword evidence="17" id="KW-1185">Reference proteome</keyword>
<dbReference type="Pfam" id="PF13768">
    <property type="entry name" value="VWA_3"/>
    <property type="match status" value="1"/>
</dbReference>
<evidence type="ECO:0000256" key="2">
    <source>
        <dbReference type="ARBA" id="ARBA00022448"/>
    </source>
</evidence>
<dbReference type="PROSITE" id="PS50234">
    <property type="entry name" value="VWFA"/>
    <property type="match status" value="1"/>
</dbReference>
<dbReference type="InterPro" id="IPR013608">
    <property type="entry name" value="VWA_N"/>
</dbReference>
<evidence type="ECO:0000256" key="8">
    <source>
        <dbReference type="ARBA" id="ARBA00022882"/>
    </source>
</evidence>
<keyword evidence="3" id="KW-0109">Calcium transport</keyword>
<organism evidence="16 17">
    <name type="scientific">Holothuria leucospilota</name>
    <name type="common">Black long sea cucumber</name>
    <name type="synonym">Mertensiothuria leucospilota</name>
    <dbReference type="NCBI Taxonomy" id="206669"/>
    <lineage>
        <taxon>Eukaryota</taxon>
        <taxon>Metazoa</taxon>
        <taxon>Echinodermata</taxon>
        <taxon>Eleutherozoa</taxon>
        <taxon>Echinozoa</taxon>
        <taxon>Holothuroidea</taxon>
        <taxon>Aspidochirotacea</taxon>
        <taxon>Aspidochirotida</taxon>
        <taxon>Holothuriidae</taxon>
        <taxon>Holothuria</taxon>
    </lineage>
</organism>
<name>A0A9Q1CLB1_HOLLE</name>
<keyword evidence="5" id="KW-0812">Transmembrane</keyword>
<dbReference type="EMBL" id="JAIZAY010000002">
    <property type="protein sequence ID" value="KAJ8047343.1"/>
    <property type="molecule type" value="Genomic_DNA"/>
</dbReference>
<evidence type="ECO:0000256" key="11">
    <source>
        <dbReference type="ARBA" id="ARBA00023136"/>
    </source>
</evidence>
<dbReference type="InterPro" id="IPR051173">
    <property type="entry name" value="Ca_channel_alpha-2/delta"/>
</dbReference>
<evidence type="ECO:0000256" key="14">
    <source>
        <dbReference type="SAM" id="SignalP"/>
    </source>
</evidence>
<sequence>MDCQSRILTSWRFSLVVLVLLPTCFFRGECNNEPISIRKEHAEKWAATLGERLNITSSHYSGVQYLRKEYNKREGELNLTRIEGGDLLENVKTKISEFLKKKVEAVENIVNAMEASIEKYNFSKAPPEEYLNAIELSYNETEWSVIRDPRFDSQNVLLENSTIHVPTVVYNKDVELLREIEASAVLESVFTKNFERDYTLKWQYYGSKIGFMRNFPGIHWTLENNLNLFDGRQRSWYSQAIAPPKTVLFLVDMSGSQTGLALGMTHLMVANTIDSLRENDYFNIMTFNESTKFVDECYEDTFLQATYKNKEKMKELLKEIKPRHESRICDALKAAFDALDKVLNFLKAQYACQNSQDAAAPAKLQGHALLITARSGPSSKCSESIMLFTDGVEHPCDEVFEERNPDGMVRVFTYLLGESNQHAGILKRIACSNHGKYTRITVRSDVPEKVARDNGTVAGVASVDIPIQSLEKIVPPYKFGVNGYMFMITNNGFITYHPDRKSMHKGQPVQGISSQDITDVEQSQQFDQLRKDMINRNTGEKNFSTERPFDNMKRLKELNQMYYYTEIENTSFRIPCWILKADADENNSSGEYFRQFLQEIANDTDPDMATTKCEIDWTNLLLLDLRATAKFSQHWNFLYNISSTTESHENPFGVNMIEDFPNSDETTNDYRYGMIASFLATVGGLNQYYDISENRTEGLVHEFSNTVTEDYFARSVNDVEDNGFVYSFPPKAFESEMDREPEKNKSSNVTKEEKKIYRVSAVTAYSAVKVNGKTVAVAGHQMTVQSFADLFRNATSSCEGLTEGCNHCSSKGVNCLLMDKHGYILASSKNDSDVGQHLAFVETIAFNHFVTKGYMYRSNYADFQALCEVDTRQHLQSASSYLLNPLSQMKNLVMGFVQNAILMLTTFGWYDWLIMMVLPSPSSTNRINEEEVVFEPCDLNYTYYKLNSSVLSEGEDGGVPTLSACEEGCTNNFVFVRVPNTNLALVVITQVGDCTCPGLEAFEYVKEVNYNTTEENVCEEAESPIYRMPPPTGCEMPTPKELDGESTECGSASFLQPSKLLIILATFHLFTRHLFA</sequence>
<evidence type="ECO:0000256" key="12">
    <source>
        <dbReference type="ARBA" id="ARBA00023180"/>
    </source>
</evidence>
<keyword evidence="7" id="KW-0106">Calcium</keyword>
<protein>
    <submittedName>
        <fullName evidence="16">Voltage-dependent calcium channel subunit alpha-2/delta-3</fullName>
    </submittedName>
</protein>
<evidence type="ECO:0000256" key="3">
    <source>
        <dbReference type="ARBA" id="ARBA00022568"/>
    </source>
</evidence>
<dbReference type="Gene3D" id="3.40.50.410">
    <property type="entry name" value="von Willebrand factor, type A domain"/>
    <property type="match status" value="1"/>
</dbReference>
<dbReference type="Proteomes" id="UP001152320">
    <property type="component" value="Chromosome 2"/>
</dbReference>
<dbReference type="Gene3D" id="3.30.450.20">
    <property type="entry name" value="PAS domain"/>
    <property type="match status" value="1"/>
</dbReference>
<evidence type="ECO:0000313" key="17">
    <source>
        <dbReference type="Proteomes" id="UP001152320"/>
    </source>
</evidence>
<dbReference type="PANTHER" id="PTHR10166">
    <property type="entry name" value="VOLTAGE-DEPENDENT CALCIUM CHANNEL SUBUNIT ALPHA-2/DELTA-RELATED"/>
    <property type="match status" value="1"/>
</dbReference>
<keyword evidence="2" id="KW-0813">Transport</keyword>
<feature type="chain" id="PRO_5040412642" evidence="14">
    <location>
        <begin position="31"/>
        <end position="1076"/>
    </location>
</feature>
<dbReference type="InterPro" id="IPR002035">
    <property type="entry name" value="VWF_A"/>
</dbReference>
<evidence type="ECO:0000256" key="1">
    <source>
        <dbReference type="ARBA" id="ARBA00004479"/>
    </source>
</evidence>
<evidence type="ECO:0000256" key="9">
    <source>
        <dbReference type="ARBA" id="ARBA00022989"/>
    </source>
</evidence>
<dbReference type="OrthoDB" id="10054666at2759"/>
<evidence type="ECO:0000256" key="10">
    <source>
        <dbReference type="ARBA" id="ARBA00023065"/>
    </source>
</evidence>
<keyword evidence="6 14" id="KW-0732">Signal</keyword>
<keyword evidence="13" id="KW-0407">Ion channel</keyword>